<dbReference type="eggNOG" id="ENOG502SESV">
    <property type="taxonomic scope" value="Eukaryota"/>
</dbReference>
<dbReference type="VEuPathDB" id="FungiDB:MGYG_04005"/>
<dbReference type="PANTHER" id="PTHR42034:SF1">
    <property type="entry name" value="CONDENSATION DOMAIN-CONTAINING PROTEIN"/>
    <property type="match status" value="1"/>
</dbReference>
<dbReference type="Gene3D" id="3.30.559.30">
    <property type="entry name" value="Nonribosomal peptide synthetase, condensation domain"/>
    <property type="match status" value="1"/>
</dbReference>
<accession>E4UUN6</accession>
<evidence type="ECO:0000313" key="1">
    <source>
        <dbReference type="EMBL" id="EFR01003.1"/>
    </source>
</evidence>
<dbReference type="PANTHER" id="PTHR42034">
    <property type="entry name" value="CHROMOSOME 7, WHOLE GENOME SHOTGUN SEQUENCE-RELATED"/>
    <property type="match status" value="1"/>
</dbReference>
<dbReference type="HOGENOM" id="CLU_029138_1_0_1"/>
<protein>
    <recommendedName>
        <fullName evidence="3">Condensation domain-containing protein</fullName>
    </recommendedName>
</protein>
<evidence type="ECO:0000313" key="2">
    <source>
        <dbReference type="Proteomes" id="UP000002669"/>
    </source>
</evidence>
<dbReference type="Proteomes" id="UP000002669">
    <property type="component" value="Unassembled WGS sequence"/>
</dbReference>
<dbReference type="RefSeq" id="XP_003173833.1">
    <property type="nucleotide sequence ID" value="XM_003173785.1"/>
</dbReference>
<dbReference type="EMBL" id="DS989824">
    <property type="protein sequence ID" value="EFR01003.1"/>
    <property type="molecule type" value="Genomic_DNA"/>
</dbReference>
<gene>
    <name evidence="1" type="ORF">MGYG_04005</name>
</gene>
<keyword evidence="2" id="KW-1185">Reference proteome</keyword>
<dbReference type="InterPro" id="IPR023213">
    <property type="entry name" value="CAT-like_dom_sf"/>
</dbReference>
<dbReference type="OMA" id="AYIRTIV"/>
<name>E4UUN6_ARTGP</name>
<organism evidence="2">
    <name type="scientific">Arthroderma gypseum (strain ATCC MYA-4604 / CBS 118893)</name>
    <name type="common">Microsporum gypseum</name>
    <dbReference type="NCBI Taxonomy" id="535722"/>
    <lineage>
        <taxon>Eukaryota</taxon>
        <taxon>Fungi</taxon>
        <taxon>Dikarya</taxon>
        <taxon>Ascomycota</taxon>
        <taxon>Pezizomycotina</taxon>
        <taxon>Eurotiomycetes</taxon>
        <taxon>Eurotiomycetidae</taxon>
        <taxon>Onygenales</taxon>
        <taxon>Arthrodermataceae</taxon>
        <taxon>Nannizzia</taxon>
    </lineage>
</organism>
<sequence length="522" mass="59243">MEVWRKLTPLAQAYRRSRRSTSKRIPFQSRGFALSFIHRQVDQKISREWTQTGPTTYERAIDHLETYYLFMADRGSGQPRQNWYTTAAIKIKTEREDFSKDIKNVWTALRYEHPNYSAFVQNDRWIYNVADEQELGSWLQETFHIHDVEESARQLYPFKTNPSQRAVLHVLPRTQEIVLQAPHTHVDGIGMVTFFNQMMQLLVAPPARPNFGKEGSHLVPPISKTAEIPEYTISQKVAWDAALVKFRSQFPTVSLRPDNAGALPAKYTKLQWLTFTAEETARIAAKSKELGFSVTAAAQAALSHATRVHSQVRNKTHSTLAIFDAREHINPNLHPPHKLVGPHVFAMPVVIPVTSFVETARQTKKVFIDCKKDDLVRAVSPLFSSDLIATLSAPRPPQMRISGQLQLTSLGILDKHLNTVYRSSEQKSGGRTQLEVQDLWLAPDMLTPDITADVWTFRGQLHIQLAYNGAFYHDESVAFLLRLIQKQFAQGLSLDLETDIKVPGDESFLKTQKEVASLAGHA</sequence>
<dbReference type="GeneID" id="10029117"/>
<dbReference type="SUPFAM" id="SSF52777">
    <property type="entry name" value="CoA-dependent acyltransferases"/>
    <property type="match status" value="1"/>
</dbReference>
<proteinExistence type="predicted"/>
<dbReference type="AlphaFoldDB" id="E4UUN6"/>
<dbReference type="OrthoDB" id="2548233at2759"/>
<dbReference type="InParanoid" id="E4UUN6"/>
<dbReference type="Gene3D" id="3.30.559.10">
    <property type="entry name" value="Chloramphenicol acetyltransferase-like domain"/>
    <property type="match status" value="1"/>
</dbReference>
<evidence type="ECO:0008006" key="3">
    <source>
        <dbReference type="Google" id="ProtNLM"/>
    </source>
</evidence>
<reference evidence="2" key="1">
    <citation type="journal article" date="2012" name="MBio">
        <title>Comparative genome analysis of Trichophyton rubrum and related dermatophytes reveals candidate genes involved in infection.</title>
        <authorList>
            <person name="Martinez D.A."/>
            <person name="Oliver B.G."/>
            <person name="Graeser Y."/>
            <person name="Goldberg J.M."/>
            <person name="Li W."/>
            <person name="Martinez-Rossi N.M."/>
            <person name="Monod M."/>
            <person name="Shelest E."/>
            <person name="Barton R.C."/>
            <person name="Birch E."/>
            <person name="Brakhage A.A."/>
            <person name="Chen Z."/>
            <person name="Gurr S.J."/>
            <person name="Heiman D."/>
            <person name="Heitman J."/>
            <person name="Kosti I."/>
            <person name="Rossi A."/>
            <person name="Saif S."/>
            <person name="Samalova M."/>
            <person name="Saunders C.W."/>
            <person name="Shea T."/>
            <person name="Summerbell R.C."/>
            <person name="Xu J."/>
            <person name="Young S."/>
            <person name="Zeng Q."/>
            <person name="Birren B.W."/>
            <person name="Cuomo C.A."/>
            <person name="White T.C."/>
        </authorList>
    </citation>
    <scope>NUCLEOTIDE SEQUENCE [LARGE SCALE GENOMIC DNA]</scope>
    <source>
        <strain evidence="2">ATCC MYA-4604 / CBS 118893</strain>
    </source>
</reference>